<accession>S7ZWF4</accession>
<gene>
    <name evidence="1" type="ORF">PDE_09738</name>
</gene>
<protein>
    <submittedName>
        <fullName evidence="1">Uncharacterized protein</fullName>
    </submittedName>
</protein>
<evidence type="ECO:0000313" key="1">
    <source>
        <dbReference type="EMBL" id="EPS34774.1"/>
    </source>
</evidence>
<dbReference type="HOGENOM" id="CLU_2740858_0_0_1"/>
<keyword evidence="2" id="KW-1185">Reference proteome</keyword>
<sequence>MHSVDVFIKDLGTGRVSYYASWRDSNYSLCIRLIVSCYPRTFLKSSNCYHNVIYWKRTFSGTAKGILFLDC</sequence>
<dbReference type="EMBL" id="KB644415">
    <property type="protein sequence ID" value="EPS34774.1"/>
    <property type="molecule type" value="Genomic_DNA"/>
</dbReference>
<evidence type="ECO:0000313" key="2">
    <source>
        <dbReference type="Proteomes" id="UP000019376"/>
    </source>
</evidence>
<dbReference type="Proteomes" id="UP000019376">
    <property type="component" value="Unassembled WGS sequence"/>
</dbReference>
<reference evidence="1 2" key="1">
    <citation type="journal article" date="2013" name="PLoS ONE">
        <title>Genomic and secretomic analyses reveal unique features of the lignocellulolytic enzyme system of Penicillium decumbens.</title>
        <authorList>
            <person name="Liu G."/>
            <person name="Zhang L."/>
            <person name="Wei X."/>
            <person name="Zou G."/>
            <person name="Qin Y."/>
            <person name="Ma L."/>
            <person name="Li J."/>
            <person name="Zheng H."/>
            <person name="Wang S."/>
            <person name="Wang C."/>
            <person name="Xun L."/>
            <person name="Zhao G.-P."/>
            <person name="Zhou Z."/>
            <person name="Qu Y."/>
        </authorList>
    </citation>
    <scope>NUCLEOTIDE SEQUENCE [LARGE SCALE GENOMIC DNA]</scope>
    <source>
        <strain evidence="2">114-2 / CGMCC 5302</strain>
    </source>
</reference>
<dbReference type="AlphaFoldDB" id="S7ZWF4"/>
<proteinExistence type="predicted"/>
<organism evidence="1 2">
    <name type="scientific">Penicillium oxalicum (strain 114-2 / CGMCC 5302)</name>
    <name type="common">Penicillium decumbens</name>
    <dbReference type="NCBI Taxonomy" id="933388"/>
    <lineage>
        <taxon>Eukaryota</taxon>
        <taxon>Fungi</taxon>
        <taxon>Dikarya</taxon>
        <taxon>Ascomycota</taxon>
        <taxon>Pezizomycotina</taxon>
        <taxon>Eurotiomycetes</taxon>
        <taxon>Eurotiomycetidae</taxon>
        <taxon>Eurotiales</taxon>
        <taxon>Aspergillaceae</taxon>
        <taxon>Penicillium</taxon>
    </lineage>
</organism>
<name>S7ZWF4_PENO1</name>